<keyword evidence="3" id="KW-1185">Reference proteome</keyword>
<dbReference type="EMBL" id="CAKOAT010930708">
    <property type="protein sequence ID" value="CAH8390978.1"/>
    <property type="molecule type" value="Genomic_DNA"/>
</dbReference>
<dbReference type="Pfam" id="PF08268">
    <property type="entry name" value="FBA_3"/>
    <property type="match status" value="1"/>
</dbReference>
<dbReference type="SUPFAM" id="SSF81383">
    <property type="entry name" value="F-box domain"/>
    <property type="match status" value="1"/>
</dbReference>
<dbReference type="SMART" id="SM00256">
    <property type="entry name" value="FBOX"/>
    <property type="match status" value="1"/>
</dbReference>
<evidence type="ECO:0000259" key="1">
    <source>
        <dbReference type="SMART" id="SM00256"/>
    </source>
</evidence>
<dbReference type="InterPro" id="IPR017451">
    <property type="entry name" value="F-box-assoc_interact_dom"/>
</dbReference>
<proteinExistence type="predicted"/>
<feature type="domain" description="F-box" evidence="1">
    <location>
        <begin position="4"/>
        <end position="44"/>
    </location>
</feature>
<organism evidence="2 3">
    <name type="scientific">Eruca vesicaria subsp. sativa</name>
    <name type="common">Garden rocket</name>
    <name type="synonym">Eruca sativa</name>
    <dbReference type="NCBI Taxonomy" id="29727"/>
    <lineage>
        <taxon>Eukaryota</taxon>
        <taxon>Viridiplantae</taxon>
        <taxon>Streptophyta</taxon>
        <taxon>Embryophyta</taxon>
        <taxon>Tracheophyta</taxon>
        <taxon>Spermatophyta</taxon>
        <taxon>Magnoliopsida</taxon>
        <taxon>eudicotyledons</taxon>
        <taxon>Gunneridae</taxon>
        <taxon>Pentapetalae</taxon>
        <taxon>rosids</taxon>
        <taxon>malvids</taxon>
        <taxon>Brassicales</taxon>
        <taxon>Brassicaceae</taxon>
        <taxon>Brassiceae</taxon>
        <taxon>Eruca</taxon>
    </lineage>
</organism>
<dbReference type="InterPro" id="IPR036047">
    <property type="entry name" value="F-box-like_dom_sf"/>
</dbReference>
<evidence type="ECO:0000313" key="3">
    <source>
        <dbReference type="Proteomes" id="UP001642260"/>
    </source>
</evidence>
<accession>A0ABC8M5I7</accession>
<sequence>MDQICNELLELIFLRSSPNTLKNLRVVCKQWGSIIDDPIFIKNYERRPINRPRLLLGFWAHDNRYEKRDLWSGAREDRQLHFCASTPMFLHPSNTAFFSPRGLHAPLEFASRQPRDVQVSYYCVEGLISHGSKIQNPSLGWSVDIPRIDSEYGRVLGFDPINEQYKLLALRRVGIGSNGGGYQVLTVGEASDKWRIIESESTPEFPMTNSICIDGFVYYITLSYSTQTCSLVRFDVSKEKVDIFKMKDGPSADLVRDWDYPPSPNRFLVAPLLLDLKGKLSVVINNRMFCVWVLEDPTIQSWSEFTFSLPRGLYYHARTANVGASCVDKNTGEIILIAEGHGWYKHMVFVNLETNAVRSTRIMDEFSLDNESFAIRDYKECLFGWRGRLN</sequence>
<dbReference type="AlphaFoldDB" id="A0ABC8M5I7"/>
<gene>
    <name evidence="2" type="ORF">ERUC_LOCUS43461</name>
</gene>
<dbReference type="PANTHER" id="PTHR31111:SF138">
    <property type="entry name" value="F-BOX ASSOCIATED DOMAIN-CONTAINING PROTEIN"/>
    <property type="match status" value="1"/>
</dbReference>
<name>A0ABC8M5I7_ERUVS</name>
<dbReference type="Proteomes" id="UP001642260">
    <property type="component" value="Unassembled WGS sequence"/>
</dbReference>
<evidence type="ECO:0000313" key="2">
    <source>
        <dbReference type="EMBL" id="CAH8390978.1"/>
    </source>
</evidence>
<protein>
    <recommendedName>
        <fullName evidence="1">F-box domain-containing protein</fullName>
    </recommendedName>
</protein>
<dbReference type="Gene3D" id="1.20.1280.50">
    <property type="match status" value="1"/>
</dbReference>
<dbReference type="Pfam" id="PF00646">
    <property type="entry name" value="F-box"/>
    <property type="match status" value="1"/>
</dbReference>
<dbReference type="InterPro" id="IPR001810">
    <property type="entry name" value="F-box_dom"/>
</dbReference>
<dbReference type="NCBIfam" id="TIGR01640">
    <property type="entry name" value="F_box_assoc_1"/>
    <property type="match status" value="1"/>
</dbReference>
<dbReference type="PANTHER" id="PTHR31111">
    <property type="entry name" value="BNAA05G37150D PROTEIN-RELATED"/>
    <property type="match status" value="1"/>
</dbReference>
<dbReference type="InterPro" id="IPR013187">
    <property type="entry name" value="F-box-assoc_dom_typ3"/>
</dbReference>
<reference evidence="2 3" key="1">
    <citation type="submission" date="2022-03" db="EMBL/GenBank/DDBJ databases">
        <authorList>
            <person name="Macdonald S."/>
            <person name="Ahmed S."/>
            <person name="Newling K."/>
        </authorList>
    </citation>
    <scope>NUCLEOTIDE SEQUENCE [LARGE SCALE GENOMIC DNA]</scope>
</reference>
<comment type="caution">
    <text evidence="2">The sequence shown here is derived from an EMBL/GenBank/DDBJ whole genome shotgun (WGS) entry which is preliminary data.</text>
</comment>